<dbReference type="GO" id="GO:0022857">
    <property type="term" value="F:transmembrane transporter activity"/>
    <property type="evidence" value="ECO:0007669"/>
    <property type="project" value="InterPro"/>
</dbReference>
<dbReference type="GO" id="GO:0016020">
    <property type="term" value="C:membrane"/>
    <property type="evidence" value="ECO:0007669"/>
    <property type="project" value="UniProtKB-SubCell"/>
</dbReference>
<dbReference type="WBParaSite" id="PTRK_0001296600.1">
    <property type="protein sequence ID" value="PTRK_0001296600.1"/>
    <property type="gene ID" value="PTRK_0001296600"/>
</dbReference>
<feature type="transmembrane region" description="Helical" evidence="5">
    <location>
        <begin position="182"/>
        <end position="204"/>
    </location>
</feature>
<feature type="transmembrane region" description="Helical" evidence="5">
    <location>
        <begin position="455"/>
        <end position="478"/>
    </location>
</feature>
<comment type="subcellular location">
    <subcellularLocation>
        <location evidence="1">Membrane</location>
        <topology evidence="1">Multi-pass membrane protein</topology>
    </subcellularLocation>
</comment>
<accession>A0A0N4ZWD5</accession>
<evidence type="ECO:0000256" key="3">
    <source>
        <dbReference type="ARBA" id="ARBA00022989"/>
    </source>
</evidence>
<reference evidence="8" key="1">
    <citation type="submission" date="2017-02" db="UniProtKB">
        <authorList>
            <consortium name="WormBaseParasite"/>
        </authorList>
    </citation>
    <scope>IDENTIFICATION</scope>
</reference>
<feature type="transmembrane region" description="Helical" evidence="5">
    <location>
        <begin position="248"/>
        <end position="271"/>
    </location>
</feature>
<keyword evidence="2 5" id="KW-0812">Transmembrane</keyword>
<protein>
    <submittedName>
        <fullName evidence="8">MFS domain-containing protein</fullName>
    </submittedName>
</protein>
<evidence type="ECO:0000256" key="5">
    <source>
        <dbReference type="SAM" id="Phobius"/>
    </source>
</evidence>
<dbReference type="SUPFAM" id="SSF103473">
    <property type="entry name" value="MFS general substrate transporter"/>
    <property type="match status" value="1"/>
</dbReference>
<keyword evidence="3 5" id="KW-1133">Transmembrane helix</keyword>
<dbReference type="STRING" id="131310.A0A0N4ZWD5"/>
<keyword evidence="7" id="KW-1185">Reference proteome</keyword>
<dbReference type="Gene3D" id="1.20.1250.20">
    <property type="entry name" value="MFS general substrate transporter like domains"/>
    <property type="match status" value="1"/>
</dbReference>
<feature type="transmembrane region" description="Helical" evidence="5">
    <location>
        <begin position="335"/>
        <end position="352"/>
    </location>
</feature>
<name>A0A0N4ZWD5_PARTI</name>
<proteinExistence type="predicted"/>
<evidence type="ECO:0000256" key="1">
    <source>
        <dbReference type="ARBA" id="ARBA00004141"/>
    </source>
</evidence>
<feature type="transmembrane region" description="Helical" evidence="5">
    <location>
        <begin position="364"/>
        <end position="385"/>
    </location>
</feature>
<feature type="transmembrane region" description="Helical" evidence="5">
    <location>
        <begin position="392"/>
        <end position="412"/>
    </location>
</feature>
<keyword evidence="4 5" id="KW-0472">Membrane</keyword>
<evidence type="ECO:0000313" key="8">
    <source>
        <dbReference type="WBParaSite" id="PTRK_0001296600.1"/>
    </source>
</evidence>
<feature type="transmembrane region" description="Helical" evidence="5">
    <location>
        <begin position="159"/>
        <end position="176"/>
    </location>
</feature>
<feature type="transmembrane region" description="Helical" evidence="5">
    <location>
        <begin position="20"/>
        <end position="41"/>
    </location>
</feature>
<dbReference type="Pfam" id="PF00083">
    <property type="entry name" value="Sugar_tr"/>
    <property type="match status" value="1"/>
</dbReference>
<feature type="transmembrane region" description="Helical" evidence="5">
    <location>
        <begin position="418"/>
        <end position="443"/>
    </location>
</feature>
<sequence length="534" mass="60741">MKFDEFFFSHIGEFGKYQAIQFFLLCLPTIFTAMHSLSWTFTAPDVKHRCRLPDEPTDANYWINPVIHKDIPLKEDCKDLGNVTENCAYQPCTYRLSSSCPNGYIYDTSKVTYSAIHRWDVVCDQTIWRAVIQSTYYVGQMAGSIVFGILGDKYGRKKIYLVALGMQIFGGFYSPLAHNLIVFGFLRFILGFSHPGLFMISIIMMMEMIGPSKRRLPATIAGTSFAFGEILLGILANHFRNYIDLQTMIGVPSAIFLSYYWFICESIRWLVSKKKYKKADEILKIAGDFNNAQIPDKWWTALETEDESTAFTGINPARTYGYFDLFKTPKLRRRALISFFCWPVVSMIFYGVSMKPDFLGGDPYMAFIIGGIMEIPALLFMFFTVNRVGRKPLLAIGYFVCAACMLISQSISHYQVHWLINMVLYAIVKASITCVYTTIYTFTPELFPTVIRNSAMGLCSTFSRLGAIIASYVSFWLVTEYGNIFMVIPFAILSLLAGLLVLIFLPETVGKPLLETIEELEEGEKNTELLTIDE</sequence>
<dbReference type="PANTHER" id="PTHR24064">
    <property type="entry name" value="SOLUTE CARRIER FAMILY 22 MEMBER"/>
    <property type="match status" value="1"/>
</dbReference>
<organism evidence="7 8">
    <name type="scientific">Parastrongyloides trichosuri</name>
    <name type="common">Possum-specific nematode worm</name>
    <dbReference type="NCBI Taxonomy" id="131310"/>
    <lineage>
        <taxon>Eukaryota</taxon>
        <taxon>Metazoa</taxon>
        <taxon>Ecdysozoa</taxon>
        <taxon>Nematoda</taxon>
        <taxon>Chromadorea</taxon>
        <taxon>Rhabditida</taxon>
        <taxon>Tylenchina</taxon>
        <taxon>Panagrolaimomorpha</taxon>
        <taxon>Strongyloidoidea</taxon>
        <taxon>Strongyloididae</taxon>
        <taxon>Parastrongyloides</taxon>
    </lineage>
</organism>
<dbReference type="AlphaFoldDB" id="A0A0N4ZWD5"/>
<dbReference type="InterPro" id="IPR020846">
    <property type="entry name" value="MFS_dom"/>
</dbReference>
<feature type="domain" description="Major facilitator superfamily (MFS) profile" evidence="6">
    <location>
        <begin position="93"/>
        <end position="509"/>
    </location>
</feature>
<feature type="transmembrane region" description="Helical" evidence="5">
    <location>
        <begin position="216"/>
        <end position="236"/>
    </location>
</feature>
<evidence type="ECO:0000313" key="7">
    <source>
        <dbReference type="Proteomes" id="UP000038045"/>
    </source>
</evidence>
<dbReference type="InterPro" id="IPR036259">
    <property type="entry name" value="MFS_trans_sf"/>
</dbReference>
<dbReference type="PROSITE" id="PS50850">
    <property type="entry name" value="MFS"/>
    <property type="match status" value="1"/>
</dbReference>
<feature type="transmembrane region" description="Helical" evidence="5">
    <location>
        <begin position="484"/>
        <end position="505"/>
    </location>
</feature>
<dbReference type="InterPro" id="IPR005828">
    <property type="entry name" value="MFS_sugar_transport-like"/>
</dbReference>
<evidence type="ECO:0000256" key="2">
    <source>
        <dbReference type="ARBA" id="ARBA00022692"/>
    </source>
</evidence>
<evidence type="ECO:0000256" key="4">
    <source>
        <dbReference type="ARBA" id="ARBA00023136"/>
    </source>
</evidence>
<evidence type="ECO:0000259" key="6">
    <source>
        <dbReference type="PROSITE" id="PS50850"/>
    </source>
</evidence>
<dbReference type="Proteomes" id="UP000038045">
    <property type="component" value="Unplaced"/>
</dbReference>